<accession>A0A5C6ALG8</accession>
<name>A0A5C6ALG8_9BACT</name>
<protein>
    <submittedName>
        <fullName evidence="2">Uncharacterized protein</fullName>
    </submittedName>
</protein>
<dbReference type="EMBL" id="SJPR01000001">
    <property type="protein sequence ID" value="TWU00099.1"/>
    <property type="molecule type" value="Genomic_DNA"/>
</dbReference>
<keyword evidence="1" id="KW-0472">Membrane</keyword>
<keyword evidence="3" id="KW-1185">Reference proteome</keyword>
<keyword evidence="1" id="KW-1133">Transmembrane helix</keyword>
<dbReference type="OrthoDB" id="288340at2"/>
<feature type="transmembrane region" description="Helical" evidence="1">
    <location>
        <begin position="87"/>
        <end position="108"/>
    </location>
</feature>
<dbReference type="Proteomes" id="UP000317421">
    <property type="component" value="Unassembled WGS sequence"/>
</dbReference>
<comment type="caution">
    <text evidence="2">The sequence shown here is derived from an EMBL/GenBank/DDBJ whole genome shotgun (WGS) entry which is preliminary data.</text>
</comment>
<evidence type="ECO:0000256" key="1">
    <source>
        <dbReference type="SAM" id="Phobius"/>
    </source>
</evidence>
<organism evidence="2 3">
    <name type="scientific">Botrimarina colliarenosi</name>
    <dbReference type="NCBI Taxonomy" id="2528001"/>
    <lineage>
        <taxon>Bacteria</taxon>
        <taxon>Pseudomonadati</taxon>
        <taxon>Planctomycetota</taxon>
        <taxon>Planctomycetia</taxon>
        <taxon>Pirellulales</taxon>
        <taxon>Lacipirellulaceae</taxon>
        <taxon>Botrimarina</taxon>
    </lineage>
</organism>
<proteinExistence type="predicted"/>
<evidence type="ECO:0000313" key="2">
    <source>
        <dbReference type="EMBL" id="TWU00099.1"/>
    </source>
</evidence>
<dbReference type="AlphaFoldDB" id="A0A5C6ALG8"/>
<dbReference type="RefSeq" id="WP_146443662.1">
    <property type="nucleotide sequence ID" value="NZ_SJPR01000001.1"/>
</dbReference>
<sequence length="112" mass="12538">MKTPAWLLPNLRLYGLPLVGLALFALVVWRQWPLDQLVADGGMIAWALVGLACVVGPNEFVSWYTLGGQGYSHMTHNEAQTFEDADAVRLIGFVILLDALLGVGRWLVWTWW</sequence>
<evidence type="ECO:0000313" key="3">
    <source>
        <dbReference type="Proteomes" id="UP000317421"/>
    </source>
</evidence>
<reference evidence="2 3" key="1">
    <citation type="submission" date="2019-02" db="EMBL/GenBank/DDBJ databases">
        <title>Deep-cultivation of Planctomycetes and their phenomic and genomic characterization uncovers novel biology.</title>
        <authorList>
            <person name="Wiegand S."/>
            <person name="Jogler M."/>
            <person name="Boedeker C."/>
            <person name="Pinto D."/>
            <person name="Vollmers J."/>
            <person name="Rivas-Marin E."/>
            <person name="Kohn T."/>
            <person name="Peeters S.H."/>
            <person name="Heuer A."/>
            <person name="Rast P."/>
            <person name="Oberbeckmann S."/>
            <person name="Bunk B."/>
            <person name="Jeske O."/>
            <person name="Meyerdierks A."/>
            <person name="Storesund J.E."/>
            <person name="Kallscheuer N."/>
            <person name="Luecker S."/>
            <person name="Lage O.M."/>
            <person name="Pohl T."/>
            <person name="Merkel B.J."/>
            <person name="Hornburger P."/>
            <person name="Mueller R.-W."/>
            <person name="Bruemmer F."/>
            <person name="Labrenz M."/>
            <person name="Spormann A.M."/>
            <person name="Op Den Camp H."/>
            <person name="Overmann J."/>
            <person name="Amann R."/>
            <person name="Jetten M.S.M."/>
            <person name="Mascher T."/>
            <person name="Medema M.H."/>
            <person name="Devos D.P."/>
            <person name="Kaster A.-K."/>
            <person name="Ovreas L."/>
            <person name="Rohde M."/>
            <person name="Galperin M.Y."/>
            <person name="Jogler C."/>
        </authorList>
    </citation>
    <scope>NUCLEOTIDE SEQUENCE [LARGE SCALE GENOMIC DNA]</scope>
    <source>
        <strain evidence="2 3">Pla108</strain>
    </source>
</reference>
<feature type="transmembrane region" description="Helical" evidence="1">
    <location>
        <begin position="12"/>
        <end position="32"/>
    </location>
</feature>
<keyword evidence="1" id="KW-0812">Transmembrane</keyword>
<gene>
    <name evidence="2" type="ORF">Pla108_10430</name>
</gene>
<feature type="transmembrane region" description="Helical" evidence="1">
    <location>
        <begin position="44"/>
        <end position="66"/>
    </location>
</feature>